<dbReference type="SUPFAM" id="SSF55729">
    <property type="entry name" value="Acyl-CoA N-acyltransferases (Nat)"/>
    <property type="match status" value="1"/>
</dbReference>
<accession>A0ABS7X7Y9</accession>
<keyword evidence="3" id="KW-1185">Reference proteome</keyword>
<proteinExistence type="predicted"/>
<dbReference type="PROSITE" id="PS51186">
    <property type="entry name" value="GNAT"/>
    <property type="match status" value="1"/>
</dbReference>
<dbReference type="PANTHER" id="PTHR43441:SF11">
    <property type="entry name" value="RIBOSOMAL-PROTEIN-SERINE ACETYLTRANSFERASE"/>
    <property type="match status" value="1"/>
</dbReference>
<reference evidence="2 3" key="1">
    <citation type="submission" date="2020-12" db="EMBL/GenBank/DDBJ databases">
        <authorList>
            <person name="Ruan W."/>
            <person name="Khan S.A."/>
            <person name="Jeon C.O."/>
        </authorList>
    </citation>
    <scope>NUCLEOTIDE SEQUENCE [LARGE SCALE GENOMIC DNA]</scope>
    <source>
        <strain evidence="2 3">MA-13</strain>
    </source>
</reference>
<evidence type="ECO:0000313" key="2">
    <source>
        <dbReference type="EMBL" id="MBZ9610727.1"/>
    </source>
</evidence>
<dbReference type="Gene3D" id="3.40.630.30">
    <property type="match status" value="1"/>
</dbReference>
<dbReference type="PANTHER" id="PTHR43441">
    <property type="entry name" value="RIBOSOMAL-PROTEIN-SERINE ACETYLTRANSFERASE"/>
    <property type="match status" value="1"/>
</dbReference>
<dbReference type="Proteomes" id="UP000663814">
    <property type="component" value="Unassembled WGS sequence"/>
</dbReference>
<dbReference type="EMBL" id="JAERPS020000001">
    <property type="protein sequence ID" value="MBZ9610727.1"/>
    <property type="molecule type" value="Genomic_DNA"/>
</dbReference>
<evidence type="ECO:0000259" key="1">
    <source>
        <dbReference type="PROSITE" id="PS51186"/>
    </source>
</evidence>
<reference evidence="2 3" key="2">
    <citation type="submission" date="2021-08" db="EMBL/GenBank/DDBJ databases">
        <title>Rheinheimera aquimaris sp. nov., isolated from seawater of the East Sea in Korea.</title>
        <authorList>
            <person name="Kim K.H."/>
            <person name="Wenting R."/>
            <person name="Kim K.R."/>
            <person name="Jeon C.O."/>
        </authorList>
    </citation>
    <scope>NUCLEOTIDE SEQUENCE [LARGE SCALE GENOMIC DNA]</scope>
    <source>
        <strain evidence="2 3">MA-13</strain>
    </source>
</reference>
<evidence type="ECO:0000313" key="3">
    <source>
        <dbReference type="Proteomes" id="UP000663814"/>
    </source>
</evidence>
<name>A0ABS7X7Y9_9GAMM</name>
<dbReference type="InterPro" id="IPR016181">
    <property type="entry name" value="Acyl_CoA_acyltransferase"/>
</dbReference>
<feature type="domain" description="N-acetyltransferase" evidence="1">
    <location>
        <begin position="15"/>
        <end position="163"/>
    </location>
</feature>
<gene>
    <name evidence="2" type="ORF">I4W93_003885</name>
</gene>
<organism evidence="2 3">
    <name type="scientific">Rheinheimera maricola</name>
    <dbReference type="NCBI Taxonomy" id="2793282"/>
    <lineage>
        <taxon>Bacteria</taxon>
        <taxon>Pseudomonadati</taxon>
        <taxon>Pseudomonadota</taxon>
        <taxon>Gammaproteobacteria</taxon>
        <taxon>Chromatiales</taxon>
        <taxon>Chromatiaceae</taxon>
        <taxon>Rheinheimera</taxon>
    </lineage>
</organism>
<dbReference type="Pfam" id="PF13302">
    <property type="entry name" value="Acetyltransf_3"/>
    <property type="match status" value="1"/>
</dbReference>
<dbReference type="InterPro" id="IPR051908">
    <property type="entry name" value="Ribosomal_N-acetyltransferase"/>
</dbReference>
<dbReference type="InterPro" id="IPR000182">
    <property type="entry name" value="GNAT_dom"/>
</dbReference>
<dbReference type="RefSeq" id="WP_205310688.1">
    <property type="nucleotide sequence ID" value="NZ_JAERPS020000001.1"/>
</dbReference>
<sequence>MSGIKQFGVLSGERVKLRPVNEADYPLYASLYGDDNILRYICSALDQPSLEKSFVSAVKQTQQTPCKRAFLVAELSDNTAVGILGLTFDEDAKKIEVGVIFKLDYQRNHLAFSALQMLITYLKREFSSYGIFAKVAAENRPAVKLARKLGFQFDAENGFFELY</sequence>
<comment type="caution">
    <text evidence="2">The sequence shown here is derived from an EMBL/GenBank/DDBJ whole genome shotgun (WGS) entry which is preliminary data.</text>
</comment>
<protein>
    <submittedName>
        <fullName evidence="2">GNAT family N-acetyltransferase</fullName>
    </submittedName>
</protein>